<reference evidence="3 4" key="2">
    <citation type="submission" date="2015-05" db="EMBL/GenBank/DDBJ databases">
        <authorList>
            <person name="Morales-Cruz A."/>
            <person name="Amrine K.C."/>
            <person name="Cantu D."/>
        </authorList>
    </citation>
    <scope>NUCLEOTIDE SEQUENCE [LARGE SCALE GENOMIC DNA]</scope>
    <source>
        <strain evidence="3">UCRPC4</strain>
    </source>
</reference>
<feature type="compositionally biased region" description="Polar residues" evidence="2">
    <location>
        <begin position="16"/>
        <end position="25"/>
    </location>
</feature>
<proteinExistence type="predicted"/>
<evidence type="ECO:0000256" key="2">
    <source>
        <dbReference type="SAM" id="MobiDB-lite"/>
    </source>
</evidence>
<feature type="compositionally biased region" description="Polar residues" evidence="2">
    <location>
        <begin position="38"/>
        <end position="52"/>
    </location>
</feature>
<evidence type="ECO:0000313" key="4">
    <source>
        <dbReference type="Proteomes" id="UP000053317"/>
    </source>
</evidence>
<comment type="caution">
    <text evidence="3">The sequence shown here is derived from an EMBL/GenBank/DDBJ whole genome shotgun (WGS) entry which is preliminary data.</text>
</comment>
<gene>
    <name evidence="3" type="ORF">UCRPC4_g01193</name>
</gene>
<name>A0A0G2EYR2_PHACM</name>
<dbReference type="EMBL" id="LCWF01000027">
    <property type="protein sequence ID" value="KKY27211.1"/>
    <property type="molecule type" value="Genomic_DNA"/>
</dbReference>
<keyword evidence="1" id="KW-0175">Coiled coil</keyword>
<feature type="region of interest" description="Disordered" evidence="2">
    <location>
        <begin position="16"/>
        <end position="52"/>
    </location>
</feature>
<keyword evidence="4" id="KW-1185">Reference proteome</keyword>
<reference evidence="3 4" key="1">
    <citation type="submission" date="2015-05" db="EMBL/GenBank/DDBJ databases">
        <title>Distinctive expansion of gene families associated with plant cell wall degradation and secondary metabolism in the genomes of grapevine trunk pathogens.</title>
        <authorList>
            <person name="Lawrence D.P."/>
            <person name="Travadon R."/>
            <person name="Rolshausen P.E."/>
            <person name="Baumgartner K."/>
        </authorList>
    </citation>
    <scope>NUCLEOTIDE SEQUENCE [LARGE SCALE GENOMIC DNA]</scope>
    <source>
        <strain evidence="3">UCRPC4</strain>
    </source>
</reference>
<evidence type="ECO:0000313" key="3">
    <source>
        <dbReference type="EMBL" id="KKY27211.1"/>
    </source>
</evidence>
<dbReference type="Proteomes" id="UP000053317">
    <property type="component" value="Unassembled WGS sequence"/>
</dbReference>
<evidence type="ECO:0000256" key="1">
    <source>
        <dbReference type="SAM" id="Coils"/>
    </source>
</evidence>
<protein>
    <submittedName>
        <fullName evidence="3">Uncharacterized protein</fullName>
    </submittedName>
</protein>
<accession>A0A0G2EYR2</accession>
<dbReference type="AlphaFoldDB" id="A0A0G2EYR2"/>
<feature type="coiled-coil region" evidence="1">
    <location>
        <begin position="191"/>
        <end position="266"/>
    </location>
</feature>
<sequence length="276" mass="31722">MDTVVKVLELERRNSISSEQPTLAGSMQEEELDPKTPTVGNMPSPTGRISQASTAPVYNAGPLEQQLQALLSKVTLIERERPTIMADDYKELQDRLVLLEAEKATWKERHEALFALRDEDLANLIKIRCLLADERREHAAMRKLRDGDIHNVIELREKLANATWTKPAELTRASSRQSRPEGSDLWQAAKSAAMEQRVLELENHNEELLRKLETKSDWGHIEVMLDENIKYRERMGQKVQQLRSEKEALQKELSRFEDLNAELEVKLSRSHRRGGL</sequence>
<organism evidence="3 4">
    <name type="scientific">Phaeomoniella chlamydospora</name>
    <name type="common">Phaeoacremonium chlamydosporum</name>
    <dbReference type="NCBI Taxonomy" id="158046"/>
    <lineage>
        <taxon>Eukaryota</taxon>
        <taxon>Fungi</taxon>
        <taxon>Dikarya</taxon>
        <taxon>Ascomycota</taxon>
        <taxon>Pezizomycotina</taxon>
        <taxon>Eurotiomycetes</taxon>
        <taxon>Chaetothyriomycetidae</taxon>
        <taxon>Phaeomoniellales</taxon>
        <taxon>Phaeomoniellaceae</taxon>
        <taxon>Phaeomoniella</taxon>
    </lineage>
</organism>
<dbReference type="OrthoDB" id="4186885at2759"/>